<dbReference type="EMBL" id="LXQA010295133">
    <property type="protein sequence ID" value="MCI41689.1"/>
    <property type="molecule type" value="Genomic_DNA"/>
</dbReference>
<keyword evidence="3" id="KW-1185">Reference proteome</keyword>
<sequence length="96" mass="10275">MAPLASEFAMKDLGPLCYFLGIAVTRHVGGLFLSQSIFSSDIIARAGMASCKPSATPVDTKQKLSTLVGTPYDDPTLYRSLAGALQYLTFTRPDIS</sequence>
<dbReference type="Proteomes" id="UP000265520">
    <property type="component" value="Unassembled WGS sequence"/>
</dbReference>
<dbReference type="Pfam" id="PF07727">
    <property type="entry name" value="RVT_2"/>
    <property type="match status" value="1"/>
</dbReference>
<feature type="domain" description="Reverse transcriptase Ty1/copia-type" evidence="1">
    <location>
        <begin position="4"/>
        <end position="58"/>
    </location>
</feature>
<evidence type="ECO:0000313" key="3">
    <source>
        <dbReference type="Proteomes" id="UP000265520"/>
    </source>
</evidence>
<name>A0A392RZ62_9FABA</name>
<protein>
    <submittedName>
        <fullName evidence="2">Copia protein</fullName>
    </submittedName>
</protein>
<dbReference type="InterPro" id="IPR013103">
    <property type="entry name" value="RVT_2"/>
</dbReference>
<accession>A0A392RZ62</accession>
<reference evidence="2 3" key="1">
    <citation type="journal article" date="2018" name="Front. Plant Sci.">
        <title>Red Clover (Trifolium pratense) and Zigzag Clover (T. medium) - A Picture of Genomic Similarities and Differences.</title>
        <authorList>
            <person name="Dluhosova J."/>
            <person name="Istvanek J."/>
            <person name="Nedelnik J."/>
            <person name="Repkova J."/>
        </authorList>
    </citation>
    <scope>NUCLEOTIDE SEQUENCE [LARGE SCALE GENOMIC DNA]</scope>
    <source>
        <strain evidence="3">cv. 10/8</strain>
        <tissue evidence="2">Leaf</tissue>
    </source>
</reference>
<dbReference type="AlphaFoldDB" id="A0A392RZ62"/>
<comment type="caution">
    <text evidence="2">The sequence shown here is derived from an EMBL/GenBank/DDBJ whole genome shotgun (WGS) entry which is preliminary data.</text>
</comment>
<organism evidence="2 3">
    <name type="scientific">Trifolium medium</name>
    <dbReference type="NCBI Taxonomy" id="97028"/>
    <lineage>
        <taxon>Eukaryota</taxon>
        <taxon>Viridiplantae</taxon>
        <taxon>Streptophyta</taxon>
        <taxon>Embryophyta</taxon>
        <taxon>Tracheophyta</taxon>
        <taxon>Spermatophyta</taxon>
        <taxon>Magnoliopsida</taxon>
        <taxon>eudicotyledons</taxon>
        <taxon>Gunneridae</taxon>
        <taxon>Pentapetalae</taxon>
        <taxon>rosids</taxon>
        <taxon>fabids</taxon>
        <taxon>Fabales</taxon>
        <taxon>Fabaceae</taxon>
        <taxon>Papilionoideae</taxon>
        <taxon>50 kb inversion clade</taxon>
        <taxon>NPAAA clade</taxon>
        <taxon>Hologalegina</taxon>
        <taxon>IRL clade</taxon>
        <taxon>Trifolieae</taxon>
        <taxon>Trifolium</taxon>
    </lineage>
</organism>
<proteinExistence type="predicted"/>
<feature type="non-terminal residue" evidence="2">
    <location>
        <position position="96"/>
    </location>
</feature>
<evidence type="ECO:0000259" key="1">
    <source>
        <dbReference type="Pfam" id="PF07727"/>
    </source>
</evidence>
<evidence type="ECO:0000313" key="2">
    <source>
        <dbReference type="EMBL" id="MCI41689.1"/>
    </source>
</evidence>